<organism evidence="2 3">
    <name type="scientific">Leptospira broomii serovar Hurstbridge str. 5399</name>
    <dbReference type="NCBI Taxonomy" id="1049789"/>
    <lineage>
        <taxon>Bacteria</taxon>
        <taxon>Pseudomonadati</taxon>
        <taxon>Spirochaetota</taxon>
        <taxon>Spirochaetia</taxon>
        <taxon>Leptospirales</taxon>
        <taxon>Leptospiraceae</taxon>
        <taxon>Leptospira</taxon>
    </lineage>
</organism>
<dbReference type="Proteomes" id="UP000015454">
    <property type="component" value="Unassembled WGS sequence"/>
</dbReference>
<evidence type="ECO:0000256" key="1">
    <source>
        <dbReference type="SAM" id="Phobius"/>
    </source>
</evidence>
<sequence length="156" mass="17594">MDENDFAVRNLFRKLVLSSFLSIPIIFIAMAEMFIPHEISRITFGAGDWIQFVLSFIVYFGPGYFLIQKGVNSVISRKLNMYSPIMIGVSAAYFFFGDGYFLSGNISRFRTYARQSRSVFRSRSSDIVPSVIGRISSGPGSKKNRRCDSELIGLIS</sequence>
<accession>T0F866</accession>
<feature type="transmembrane region" description="Helical" evidence="1">
    <location>
        <begin position="15"/>
        <end position="37"/>
    </location>
</feature>
<gene>
    <name evidence="2" type="ORF">LEP1GSC050_1737</name>
</gene>
<dbReference type="AlphaFoldDB" id="T0F866"/>
<keyword evidence="1" id="KW-0472">Membrane</keyword>
<keyword evidence="3" id="KW-1185">Reference proteome</keyword>
<comment type="caution">
    <text evidence="2">The sequence shown here is derived from an EMBL/GenBank/DDBJ whole genome shotgun (WGS) entry which is preliminary data.</text>
</comment>
<evidence type="ECO:0000313" key="3">
    <source>
        <dbReference type="Proteomes" id="UP000015454"/>
    </source>
</evidence>
<proteinExistence type="predicted"/>
<keyword evidence="1" id="KW-1133">Transmembrane helix</keyword>
<protein>
    <submittedName>
        <fullName evidence="2">Uncharacterized protein</fullName>
    </submittedName>
</protein>
<keyword evidence="1" id="KW-0812">Transmembrane</keyword>
<dbReference type="STRING" id="1049789.LEP1GSC050_1737"/>
<reference evidence="2" key="1">
    <citation type="submission" date="2013-05" db="EMBL/GenBank/DDBJ databases">
        <authorList>
            <person name="Harkins D.M."/>
            <person name="Durkin A.S."/>
            <person name="Brinkac L.M."/>
            <person name="Haft D.H."/>
            <person name="Selengut J.D."/>
            <person name="Sanka R."/>
            <person name="DePew J."/>
            <person name="Purushe J."/>
            <person name="Hartskeerl R.A."/>
            <person name="Ahmed A."/>
            <person name="van der Linden H."/>
            <person name="Goris M.G.A."/>
            <person name="Vinetz J.M."/>
            <person name="Sutton G.G."/>
            <person name="Nierman W.C."/>
            <person name="Fouts D.E."/>
        </authorList>
    </citation>
    <scope>NUCLEOTIDE SEQUENCE [LARGE SCALE GENOMIC DNA]</scope>
    <source>
        <strain evidence="2">5399</strain>
    </source>
</reference>
<dbReference type="EMBL" id="AHMO02000011">
    <property type="protein sequence ID" value="EQA43697.1"/>
    <property type="molecule type" value="Genomic_DNA"/>
</dbReference>
<feature type="transmembrane region" description="Helical" evidence="1">
    <location>
        <begin position="79"/>
        <end position="96"/>
    </location>
</feature>
<feature type="transmembrane region" description="Helical" evidence="1">
    <location>
        <begin position="49"/>
        <end position="67"/>
    </location>
</feature>
<evidence type="ECO:0000313" key="2">
    <source>
        <dbReference type="EMBL" id="EQA43697.1"/>
    </source>
</evidence>
<name>T0F866_9LEPT</name>